<sequence>MATINKTRPSFARVKVQVDLMSEFPRFIGMEIMNEYTKFSGIEQVKIQYDSLPKYCTHCKVQGHVEEDCDEESQDDQEKIRGDEQRKIDQQGRWRTIRRYWNPTNIMFTMENGVGISEKTSTPGKDDKGNAFASLAANEVDVSNHEMNEQQTKEVSFVPEISKVANQQLGNESTKDWINRAFTTQQERNDEQHTCNTIAAQMQHGICSKDVEEVHPIDENTWRNTHGKEIVAYHQHEDWGDATYVDPLQTMATRGPVDGPTITMGKRRFAPNEALHALVTHQVLLDKGYTSNHENISREDSNEINIEDGEEEESVQLENNIYKEADLYPQMMTRGNKRKGKKAIGDNHSLPWMVGGDFNVIMGEEEKIGGFPIYLHEYEDFSFYINSCELNDLHFSGSPFTWWNGRADEDYIFKRFDRVVASQAM</sequence>
<gene>
    <name evidence="2" type="ORF">H5410_046084</name>
</gene>
<organism evidence="2 3">
    <name type="scientific">Solanum commersonii</name>
    <name type="common">Commerson's wild potato</name>
    <name type="synonym">Commerson's nightshade</name>
    <dbReference type="NCBI Taxonomy" id="4109"/>
    <lineage>
        <taxon>Eukaryota</taxon>
        <taxon>Viridiplantae</taxon>
        <taxon>Streptophyta</taxon>
        <taxon>Embryophyta</taxon>
        <taxon>Tracheophyta</taxon>
        <taxon>Spermatophyta</taxon>
        <taxon>Magnoliopsida</taxon>
        <taxon>eudicotyledons</taxon>
        <taxon>Gunneridae</taxon>
        <taxon>Pentapetalae</taxon>
        <taxon>asterids</taxon>
        <taxon>lamiids</taxon>
        <taxon>Solanales</taxon>
        <taxon>Solanaceae</taxon>
        <taxon>Solanoideae</taxon>
        <taxon>Solaneae</taxon>
        <taxon>Solanum</taxon>
    </lineage>
</organism>
<feature type="compositionally biased region" description="Basic and acidic residues" evidence="1">
    <location>
        <begin position="76"/>
        <end position="87"/>
    </location>
</feature>
<keyword evidence="3" id="KW-1185">Reference proteome</keyword>
<evidence type="ECO:0000313" key="3">
    <source>
        <dbReference type="Proteomes" id="UP000824120"/>
    </source>
</evidence>
<dbReference type="PANTHER" id="PTHR31286">
    <property type="entry name" value="GLYCINE-RICH CELL WALL STRUCTURAL PROTEIN 1.8-LIKE"/>
    <property type="match status" value="1"/>
</dbReference>
<feature type="region of interest" description="Disordered" evidence="1">
    <location>
        <begin position="66"/>
        <end position="87"/>
    </location>
</feature>
<dbReference type="SUPFAM" id="SSF56219">
    <property type="entry name" value="DNase I-like"/>
    <property type="match status" value="1"/>
</dbReference>
<dbReference type="OrthoDB" id="10465923at2759"/>
<evidence type="ECO:0000313" key="2">
    <source>
        <dbReference type="EMBL" id="KAG5585650.1"/>
    </source>
</evidence>
<evidence type="ECO:0000256" key="1">
    <source>
        <dbReference type="SAM" id="MobiDB-lite"/>
    </source>
</evidence>
<dbReference type="AlphaFoldDB" id="A0A9J5XD53"/>
<name>A0A9J5XD53_SOLCO</name>
<dbReference type="Gene3D" id="3.60.10.10">
    <property type="entry name" value="Endonuclease/exonuclease/phosphatase"/>
    <property type="match status" value="1"/>
</dbReference>
<dbReference type="Proteomes" id="UP000824120">
    <property type="component" value="Chromosome 9"/>
</dbReference>
<dbReference type="InterPro" id="IPR040256">
    <property type="entry name" value="At4g02000-like"/>
</dbReference>
<dbReference type="InterPro" id="IPR036691">
    <property type="entry name" value="Endo/exonu/phosph_ase_sf"/>
</dbReference>
<proteinExistence type="predicted"/>
<accession>A0A9J5XD53</accession>
<reference evidence="2 3" key="1">
    <citation type="submission" date="2020-09" db="EMBL/GenBank/DDBJ databases">
        <title>De no assembly of potato wild relative species, Solanum commersonii.</title>
        <authorList>
            <person name="Cho K."/>
        </authorList>
    </citation>
    <scope>NUCLEOTIDE SEQUENCE [LARGE SCALE GENOMIC DNA]</scope>
    <source>
        <strain evidence="2">LZ3.2</strain>
        <tissue evidence="2">Leaf</tissue>
    </source>
</reference>
<comment type="caution">
    <text evidence="2">The sequence shown here is derived from an EMBL/GenBank/DDBJ whole genome shotgun (WGS) entry which is preliminary data.</text>
</comment>
<dbReference type="EMBL" id="JACXVP010000009">
    <property type="protein sequence ID" value="KAG5585650.1"/>
    <property type="molecule type" value="Genomic_DNA"/>
</dbReference>
<protein>
    <submittedName>
        <fullName evidence="2">Uncharacterized protein</fullName>
    </submittedName>
</protein>
<dbReference type="PANTHER" id="PTHR31286:SF79">
    <property type="entry name" value="N-6 ADENINE-SPECIFIC DNA METHYLASE"/>
    <property type="match status" value="1"/>
</dbReference>